<reference evidence="5" key="1">
    <citation type="journal article" date="2021" name="PeerJ">
        <title>Extensive microbial diversity within the chicken gut microbiome revealed by metagenomics and culture.</title>
        <authorList>
            <person name="Gilroy R."/>
            <person name="Ravi A."/>
            <person name="Getino M."/>
            <person name="Pursley I."/>
            <person name="Horton D.L."/>
            <person name="Alikhan N.F."/>
            <person name="Baker D."/>
            <person name="Gharbi K."/>
            <person name="Hall N."/>
            <person name="Watson M."/>
            <person name="Adriaenssens E.M."/>
            <person name="Foster-Nyarko E."/>
            <person name="Jarju S."/>
            <person name="Secka A."/>
            <person name="Antonio M."/>
            <person name="Oren A."/>
            <person name="Chaudhuri R.R."/>
            <person name="La Ragione R."/>
            <person name="Hildebrand F."/>
            <person name="Pallen M.J."/>
        </authorList>
    </citation>
    <scope>NUCLEOTIDE SEQUENCE</scope>
    <source>
        <strain evidence="5">MalCec1-1739</strain>
    </source>
</reference>
<feature type="transmembrane region" description="Helical" evidence="2">
    <location>
        <begin position="150"/>
        <end position="169"/>
    </location>
</feature>
<evidence type="ECO:0000256" key="1">
    <source>
        <dbReference type="PROSITE-ProRule" id="PRU00339"/>
    </source>
</evidence>
<evidence type="ECO:0000256" key="3">
    <source>
        <dbReference type="SAM" id="SignalP"/>
    </source>
</evidence>
<evidence type="ECO:0000256" key="2">
    <source>
        <dbReference type="SAM" id="Phobius"/>
    </source>
</evidence>
<accession>A0A9D2ZUH0</accession>
<dbReference type="Proteomes" id="UP000787625">
    <property type="component" value="Unassembled WGS sequence"/>
</dbReference>
<keyword evidence="1" id="KW-0802">TPR repeat</keyword>
<dbReference type="AlphaFoldDB" id="A0A9D2ZUH0"/>
<keyword evidence="2" id="KW-1133">Transmembrane helix</keyword>
<feature type="domain" description="SH3b" evidence="4">
    <location>
        <begin position="208"/>
        <end position="271"/>
    </location>
</feature>
<dbReference type="PROSITE" id="PS51781">
    <property type="entry name" value="SH3B"/>
    <property type="match status" value="1"/>
</dbReference>
<evidence type="ECO:0000259" key="4">
    <source>
        <dbReference type="PROSITE" id="PS51781"/>
    </source>
</evidence>
<reference evidence="5" key="2">
    <citation type="submission" date="2021-04" db="EMBL/GenBank/DDBJ databases">
        <authorList>
            <person name="Gilroy R."/>
        </authorList>
    </citation>
    <scope>NUCLEOTIDE SEQUENCE</scope>
    <source>
        <strain evidence="5">MalCec1-1739</strain>
    </source>
</reference>
<evidence type="ECO:0000313" key="5">
    <source>
        <dbReference type="EMBL" id="HJD53450.1"/>
    </source>
</evidence>
<keyword evidence="2" id="KW-0812">Transmembrane</keyword>
<dbReference type="SUPFAM" id="SSF48452">
    <property type="entry name" value="TPR-like"/>
    <property type="match status" value="1"/>
</dbReference>
<dbReference type="Gene3D" id="2.30.30.40">
    <property type="entry name" value="SH3 Domains"/>
    <property type="match status" value="1"/>
</dbReference>
<dbReference type="InterPro" id="IPR011990">
    <property type="entry name" value="TPR-like_helical_dom_sf"/>
</dbReference>
<sequence>MNKLIYILLLTLMPAVAGFAQQNDTANVHGRQILTISGEGQQLSKAVADSLYAAEQYQTAADIYERLLADNGQSAAVCYNLGNAYYRLGMYAKAILNYERAVLLDPSDSDVRANLALAYSKTVDKYESEGQMFYTRWFEGIKDLLSSDGWAYLGAASFIAFVLLLSLYIWGRRTVLRKVGFFGFVICFVCTIVANLCAFAQRSDILAADKGIVMIPSVTVRSTPSDTGTALFVIHEGYKVNIIDKTMKEWVEISINSDKTGWVPAGALEVI</sequence>
<organism evidence="5 6">
    <name type="scientific">Candidatus Avibacteroides avistercoris</name>
    <dbReference type="NCBI Taxonomy" id="2840690"/>
    <lineage>
        <taxon>Bacteria</taxon>
        <taxon>Pseudomonadati</taxon>
        <taxon>Bacteroidota</taxon>
        <taxon>Bacteroidia</taxon>
        <taxon>Bacteroidales</taxon>
        <taxon>Bacteroidaceae</taxon>
        <taxon>Bacteroidaceae incertae sedis</taxon>
        <taxon>Candidatus Avibacteroides</taxon>
    </lineage>
</organism>
<protein>
    <submittedName>
        <fullName evidence="5">Tetratricopeptide repeat protein</fullName>
    </submittedName>
</protein>
<keyword evidence="2" id="KW-0472">Membrane</keyword>
<dbReference type="InterPro" id="IPR003646">
    <property type="entry name" value="SH3-like_bac-type"/>
</dbReference>
<dbReference type="SMART" id="SM00028">
    <property type="entry name" value="TPR"/>
    <property type="match status" value="1"/>
</dbReference>
<evidence type="ECO:0000313" key="6">
    <source>
        <dbReference type="Proteomes" id="UP000787625"/>
    </source>
</evidence>
<dbReference type="PROSITE" id="PS50293">
    <property type="entry name" value="TPR_REGION"/>
    <property type="match status" value="1"/>
</dbReference>
<dbReference type="EMBL" id="DWUP01000163">
    <property type="protein sequence ID" value="HJD53450.1"/>
    <property type="molecule type" value="Genomic_DNA"/>
</dbReference>
<dbReference type="PROSITE" id="PS50005">
    <property type="entry name" value="TPR"/>
    <property type="match status" value="1"/>
</dbReference>
<feature type="repeat" description="TPR" evidence="1">
    <location>
        <begin position="75"/>
        <end position="108"/>
    </location>
</feature>
<keyword evidence="3" id="KW-0732">Signal</keyword>
<gene>
    <name evidence="5" type="ORF">IAA93_06990</name>
</gene>
<proteinExistence type="predicted"/>
<feature type="chain" id="PRO_5038526421" evidence="3">
    <location>
        <begin position="23"/>
        <end position="271"/>
    </location>
</feature>
<comment type="caution">
    <text evidence="5">The sequence shown here is derived from an EMBL/GenBank/DDBJ whole genome shotgun (WGS) entry which is preliminary data.</text>
</comment>
<feature type="signal peptide" evidence="3">
    <location>
        <begin position="1"/>
        <end position="22"/>
    </location>
</feature>
<dbReference type="Pfam" id="PF00515">
    <property type="entry name" value="TPR_1"/>
    <property type="match status" value="1"/>
</dbReference>
<dbReference type="InterPro" id="IPR019734">
    <property type="entry name" value="TPR_rpt"/>
</dbReference>
<dbReference type="Pfam" id="PF08239">
    <property type="entry name" value="SH3_3"/>
    <property type="match status" value="1"/>
</dbReference>
<dbReference type="Gene3D" id="1.25.40.10">
    <property type="entry name" value="Tetratricopeptide repeat domain"/>
    <property type="match status" value="1"/>
</dbReference>
<feature type="transmembrane region" description="Helical" evidence="2">
    <location>
        <begin position="181"/>
        <end position="201"/>
    </location>
</feature>
<name>A0A9D2ZUH0_9BACT</name>